<evidence type="ECO:0000256" key="11">
    <source>
        <dbReference type="ARBA" id="ARBA00023242"/>
    </source>
</evidence>
<dbReference type="Proteomes" id="UP000694924">
    <property type="component" value="Unplaced"/>
</dbReference>
<dbReference type="GeneID" id="107074634"/>
<evidence type="ECO:0000313" key="14">
    <source>
        <dbReference type="RefSeq" id="XP_015191736.1"/>
    </source>
</evidence>
<keyword evidence="6" id="KW-0227">DNA damage</keyword>
<sequence length="484" mass="55812">MAESIELSDSNESELSINHLINTKIGNCQKNPASDDDFDFPEVQFDYFIDTNNITNKNKSCQKECIISNNSKSLNVISNAETNNEIFTNKLPKKRSFTHDMSDSLESDCYEENICMNQQLIKEPIKKSKSKLKEERLKKQENLAREKKLKALKAKRLKNIKPGECMKFIKVILDKHIEEYKFYPETLVTLNDADISYSFISHSISNSITWERTIEEDSIDENNKICTKTIKQIEKYIIVIWNWKEVVDKLIDDSFNSSLSYIRTLLPDYNITLVIFGIKAYFLYHTNKKKLDKCSGSKSNNKTKEFIAYKESPKISKQQLEECLAENQIINKCNNRLIENATDLALMIYQYTKAIAEKPYKLEKRQQSDKEYNWYISGDNRDTVCVDKDGNGLKRLWQQQLCQFNLSSLEISEAICSVYKSPIQLVEAYKNCTSAEGSKLLKDLPIRRAAGPLTTARRVGPELSKKVHVMFTCENGDVLLGNDV</sequence>
<keyword evidence="12" id="KW-0469">Meiosis</keyword>
<evidence type="ECO:0000256" key="2">
    <source>
        <dbReference type="ARBA" id="ARBA00004123"/>
    </source>
</evidence>
<keyword evidence="5 14" id="KW-0255">Endonuclease</keyword>
<dbReference type="GO" id="GO:0004519">
    <property type="term" value="F:endonuclease activity"/>
    <property type="evidence" value="ECO:0007669"/>
    <property type="project" value="UniProtKB-KW"/>
</dbReference>
<keyword evidence="9" id="KW-0233">DNA recombination</keyword>
<evidence type="ECO:0000256" key="7">
    <source>
        <dbReference type="ARBA" id="ARBA00022801"/>
    </source>
</evidence>
<dbReference type="Pfam" id="PF21292">
    <property type="entry name" value="EME1-MUS81_C"/>
    <property type="match status" value="1"/>
</dbReference>
<organism evidence="13 14">
    <name type="scientific">Polistes dominula</name>
    <name type="common">European paper wasp</name>
    <name type="synonym">Vespa dominula</name>
    <dbReference type="NCBI Taxonomy" id="743375"/>
    <lineage>
        <taxon>Eukaryota</taxon>
        <taxon>Metazoa</taxon>
        <taxon>Ecdysozoa</taxon>
        <taxon>Arthropoda</taxon>
        <taxon>Hexapoda</taxon>
        <taxon>Insecta</taxon>
        <taxon>Pterygota</taxon>
        <taxon>Neoptera</taxon>
        <taxon>Endopterygota</taxon>
        <taxon>Hymenoptera</taxon>
        <taxon>Apocrita</taxon>
        <taxon>Aculeata</taxon>
        <taxon>Vespoidea</taxon>
        <taxon>Vespidae</taxon>
        <taxon>Polistinae</taxon>
        <taxon>Polistini</taxon>
        <taxon>Polistes</taxon>
    </lineage>
</organism>
<dbReference type="PANTHER" id="PTHR21077">
    <property type="entry name" value="EME1 PROTEIN"/>
    <property type="match status" value="1"/>
</dbReference>
<dbReference type="InterPro" id="IPR047524">
    <property type="entry name" value="XPF_nuclease_EME1_plant/arthr"/>
</dbReference>
<evidence type="ECO:0000313" key="13">
    <source>
        <dbReference type="Proteomes" id="UP000694924"/>
    </source>
</evidence>
<dbReference type="CDD" id="cd20083">
    <property type="entry name" value="XPF_nuclease_EME"/>
    <property type="match status" value="1"/>
</dbReference>
<evidence type="ECO:0000256" key="12">
    <source>
        <dbReference type="ARBA" id="ARBA00023254"/>
    </source>
</evidence>
<evidence type="ECO:0000256" key="3">
    <source>
        <dbReference type="ARBA" id="ARBA00022722"/>
    </source>
</evidence>
<keyword evidence="13" id="KW-1185">Reference proteome</keyword>
<dbReference type="Gene3D" id="1.10.150.670">
    <property type="entry name" value="Crossover junction endonuclease EME1, DNA-binding domain"/>
    <property type="match status" value="1"/>
</dbReference>
<keyword evidence="8" id="KW-0460">Magnesium</keyword>
<reference evidence="14" key="1">
    <citation type="submission" date="2025-08" db="UniProtKB">
        <authorList>
            <consortium name="RefSeq"/>
        </authorList>
    </citation>
    <scope>IDENTIFICATION</scope>
    <source>
        <tissue evidence="14">Whole body</tissue>
    </source>
</reference>
<proteinExistence type="predicted"/>
<comment type="cofactor">
    <cofactor evidence="1">
        <name>Mg(2+)</name>
        <dbReference type="ChEBI" id="CHEBI:18420"/>
    </cofactor>
</comment>
<evidence type="ECO:0000256" key="8">
    <source>
        <dbReference type="ARBA" id="ARBA00022842"/>
    </source>
</evidence>
<keyword evidence="3" id="KW-0540">Nuclease</keyword>
<evidence type="ECO:0000256" key="6">
    <source>
        <dbReference type="ARBA" id="ARBA00022763"/>
    </source>
</evidence>
<gene>
    <name evidence="14" type="primary">LOC107074634</name>
</gene>
<dbReference type="Gene3D" id="3.40.50.10130">
    <property type="match status" value="1"/>
</dbReference>
<keyword evidence="4" id="KW-0479">Metal-binding</keyword>
<dbReference type="InterPro" id="IPR042530">
    <property type="entry name" value="EME1/EME2_C"/>
</dbReference>
<keyword evidence="10" id="KW-0234">DNA repair</keyword>
<protein>
    <submittedName>
        <fullName evidence="14">Crossover junction endonuclease EME1 isoform X1</fullName>
    </submittedName>
</protein>
<dbReference type="PANTHER" id="PTHR21077:SF5">
    <property type="entry name" value="CROSSOVER JUNCTION ENDONUCLEASE MMS4"/>
    <property type="match status" value="1"/>
</dbReference>
<dbReference type="RefSeq" id="XP_015191736.1">
    <property type="nucleotide sequence ID" value="XM_015336250.1"/>
</dbReference>
<evidence type="ECO:0000256" key="5">
    <source>
        <dbReference type="ARBA" id="ARBA00022759"/>
    </source>
</evidence>
<evidence type="ECO:0000256" key="4">
    <source>
        <dbReference type="ARBA" id="ARBA00022723"/>
    </source>
</evidence>
<keyword evidence="7" id="KW-0378">Hydrolase</keyword>
<evidence type="ECO:0000256" key="9">
    <source>
        <dbReference type="ARBA" id="ARBA00023172"/>
    </source>
</evidence>
<comment type="subcellular location">
    <subcellularLocation>
        <location evidence="2">Nucleus</location>
    </subcellularLocation>
</comment>
<evidence type="ECO:0000256" key="10">
    <source>
        <dbReference type="ARBA" id="ARBA00023204"/>
    </source>
</evidence>
<name>A0ABM1JGZ8_POLDO</name>
<accession>A0ABM1JGZ8</accession>
<keyword evidence="11" id="KW-0539">Nucleus</keyword>
<dbReference type="InterPro" id="IPR033310">
    <property type="entry name" value="Mms4/EME1/EME2"/>
</dbReference>
<evidence type="ECO:0000256" key="1">
    <source>
        <dbReference type="ARBA" id="ARBA00001946"/>
    </source>
</evidence>